<gene>
    <name evidence="1" type="ORF">LF1_04560</name>
</gene>
<dbReference type="RefSeq" id="WP_068260163.1">
    <property type="nucleotide sequence ID" value="NZ_LWSK01000014.1"/>
</dbReference>
<dbReference type="SUPFAM" id="SSF56399">
    <property type="entry name" value="ADP-ribosylation"/>
    <property type="match status" value="1"/>
</dbReference>
<sequence>MNQFGRIVMGYHGCPADRPEALDFVRGLIAGTHRVEEWRPSSNEYDWLGGGVYFWEYGPKRARQWAGDDGEVIGALIQLGNCFDLTDPGCENLLRITYEKVATTYQNRNASLPTNEAAGGFSRKLDRLILDQAMDIADAAAIDGNQPELAFQTVRSAFEEGEAAFPGSKLRTKTHIQIAVRDLSCILGVFRPNFQEDRFDTNGAS</sequence>
<evidence type="ECO:0000313" key="1">
    <source>
        <dbReference type="EMBL" id="KAA1257965.1"/>
    </source>
</evidence>
<dbReference type="Proteomes" id="UP000322699">
    <property type="component" value="Unassembled WGS sequence"/>
</dbReference>
<dbReference type="OrthoDB" id="274805at2"/>
<reference evidence="1 2" key="1">
    <citation type="submission" date="2019-08" db="EMBL/GenBank/DDBJ databases">
        <title>Deep-cultivation of Planctomycetes and their phenomic and genomic characterization uncovers novel biology.</title>
        <authorList>
            <person name="Wiegand S."/>
            <person name="Jogler M."/>
            <person name="Boedeker C."/>
            <person name="Pinto D."/>
            <person name="Vollmers J."/>
            <person name="Rivas-Marin E."/>
            <person name="Kohn T."/>
            <person name="Peeters S.H."/>
            <person name="Heuer A."/>
            <person name="Rast P."/>
            <person name="Oberbeckmann S."/>
            <person name="Bunk B."/>
            <person name="Jeske O."/>
            <person name="Meyerdierks A."/>
            <person name="Storesund J.E."/>
            <person name="Kallscheuer N."/>
            <person name="Luecker S."/>
            <person name="Lage O.M."/>
            <person name="Pohl T."/>
            <person name="Merkel B.J."/>
            <person name="Hornburger P."/>
            <person name="Mueller R.-W."/>
            <person name="Bruemmer F."/>
            <person name="Labrenz M."/>
            <person name="Spormann A.M."/>
            <person name="Op Den Camp H."/>
            <person name="Overmann J."/>
            <person name="Amann R."/>
            <person name="Jetten M.S.M."/>
            <person name="Mascher T."/>
            <person name="Medema M.H."/>
            <person name="Devos D.P."/>
            <person name="Kaster A.-K."/>
            <person name="Ovreas L."/>
            <person name="Rohde M."/>
            <person name="Galperin M.Y."/>
            <person name="Jogler C."/>
        </authorList>
    </citation>
    <scope>NUCLEOTIDE SEQUENCE [LARGE SCALE GENOMIC DNA]</scope>
    <source>
        <strain evidence="1 2">LF1</strain>
    </source>
</reference>
<protein>
    <submittedName>
        <fullName evidence="1">Uncharacterized protein</fullName>
    </submittedName>
</protein>
<dbReference type="AlphaFoldDB" id="A0A5B1CDJ3"/>
<organism evidence="1 2">
    <name type="scientific">Rubripirellula obstinata</name>
    <dbReference type="NCBI Taxonomy" id="406547"/>
    <lineage>
        <taxon>Bacteria</taxon>
        <taxon>Pseudomonadati</taxon>
        <taxon>Planctomycetota</taxon>
        <taxon>Planctomycetia</taxon>
        <taxon>Pirellulales</taxon>
        <taxon>Pirellulaceae</taxon>
        <taxon>Rubripirellula</taxon>
    </lineage>
</organism>
<accession>A0A5B1CDJ3</accession>
<proteinExistence type="predicted"/>
<evidence type="ECO:0000313" key="2">
    <source>
        <dbReference type="Proteomes" id="UP000322699"/>
    </source>
</evidence>
<keyword evidence="2" id="KW-1185">Reference proteome</keyword>
<dbReference type="EMBL" id="VRLW01000001">
    <property type="protein sequence ID" value="KAA1257965.1"/>
    <property type="molecule type" value="Genomic_DNA"/>
</dbReference>
<comment type="caution">
    <text evidence="1">The sequence shown here is derived from an EMBL/GenBank/DDBJ whole genome shotgun (WGS) entry which is preliminary data.</text>
</comment>
<name>A0A5B1CDJ3_9BACT</name>